<gene>
    <name evidence="4" type="ORF">NCTC13315_02616</name>
</gene>
<dbReference type="InterPro" id="IPR056212">
    <property type="entry name" value="NttA"/>
</dbReference>
<evidence type="ECO:0000313" key="4">
    <source>
        <dbReference type="EMBL" id="STX30054.1"/>
    </source>
</evidence>
<dbReference type="Pfam" id="PF24275">
    <property type="entry name" value="NttA"/>
    <property type="match status" value="1"/>
</dbReference>
<dbReference type="RefSeq" id="WP_115303779.1">
    <property type="nucleotide sequence ID" value="NZ_CAAAHO010000005.1"/>
</dbReference>
<evidence type="ECO:0000256" key="1">
    <source>
        <dbReference type="SAM" id="MobiDB-lite"/>
    </source>
</evidence>
<sequence length="171" mass="18346">MKGTIIMLKKYMLNSALGLSSVLFSSFLMAAAASDTTSGSSTTSTSPSSTSSSPSTSGSQSQDTRSTSSQELTKDEWLGKLRAAVPDLICKGFLQDDTLSKRLTEVNINYDKCVTLIPASVDKCEKELYSQIPATINQESAGKWGHSIGECIGKDFALKHLFNNNSSSKQQ</sequence>
<dbReference type="AlphaFoldDB" id="A0A378ICM4"/>
<keyword evidence="2" id="KW-0732">Signal</keyword>
<proteinExistence type="predicted"/>
<feature type="region of interest" description="Disordered" evidence="1">
    <location>
        <begin position="36"/>
        <end position="72"/>
    </location>
</feature>
<dbReference type="OrthoDB" id="5640576at2"/>
<accession>A0A378ICM4</accession>
<dbReference type="EMBL" id="UGNV01000001">
    <property type="protein sequence ID" value="STX30054.1"/>
    <property type="molecule type" value="Genomic_DNA"/>
</dbReference>
<organism evidence="4 5">
    <name type="scientific">Legionella beliardensis</name>
    <dbReference type="NCBI Taxonomy" id="91822"/>
    <lineage>
        <taxon>Bacteria</taxon>
        <taxon>Pseudomonadati</taxon>
        <taxon>Pseudomonadota</taxon>
        <taxon>Gammaproteobacteria</taxon>
        <taxon>Legionellales</taxon>
        <taxon>Legionellaceae</taxon>
        <taxon>Legionella</taxon>
    </lineage>
</organism>
<feature type="compositionally biased region" description="Low complexity" evidence="1">
    <location>
        <begin position="36"/>
        <end position="70"/>
    </location>
</feature>
<evidence type="ECO:0000313" key="5">
    <source>
        <dbReference type="Proteomes" id="UP000254968"/>
    </source>
</evidence>
<name>A0A378ICM4_9GAMM</name>
<evidence type="ECO:0000259" key="3">
    <source>
        <dbReference type="Pfam" id="PF24275"/>
    </source>
</evidence>
<feature type="chain" id="PRO_5016978561" description="T2SS substrate NttA domain-containing protein" evidence="2">
    <location>
        <begin position="31"/>
        <end position="171"/>
    </location>
</feature>
<protein>
    <recommendedName>
        <fullName evidence="3">T2SS substrate NttA domain-containing protein</fullName>
    </recommendedName>
</protein>
<feature type="signal peptide" evidence="2">
    <location>
        <begin position="1"/>
        <end position="30"/>
    </location>
</feature>
<dbReference type="Proteomes" id="UP000254968">
    <property type="component" value="Unassembled WGS sequence"/>
</dbReference>
<feature type="domain" description="T2SS substrate NttA" evidence="3">
    <location>
        <begin position="71"/>
        <end position="163"/>
    </location>
</feature>
<keyword evidence="5" id="KW-1185">Reference proteome</keyword>
<evidence type="ECO:0000256" key="2">
    <source>
        <dbReference type="SAM" id="SignalP"/>
    </source>
</evidence>
<reference evidence="4 5" key="1">
    <citation type="submission" date="2018-06" db="EMBL/GenBank/DDBJ databases">
        <authorList>
            <consortium name="Pathogen Informatics"/>
            <person name="Doyle S."/>
        </authorList>
    </citation>
    <scope>NUCLEOTIDE SEQUENCE [LARGE SCALE GENOMIC DNA]</scope>
    <source>
        <strain evidence="4 5">NCTC13315</strain>
    </source>
</reference>